<dbReference type="Gene3D" id="3.40.50.720">
    <property type="entry name" value="NAD(P)-binding Rossmann-like Domain"/>
    <property type="match status" value="1"/>
</dbReference>
<reference evidence="2 3" key="1">
    <citation type="submission" date="2014-09" db="EMBL/GenBank/DDBJ databases">
        <title>High-quality draft genome sequence of Kocuria marina SO9-6, an actinobacterium isolated from a copper mine.</title>
        <authorList>
            <person name="Castro D.B."/>
            <person name="Pereira L.B."/>
            <person name="Silva M.V."/>
            <person name="Silva B.P."/>
            <person name="Zanardi B.R."/>
            <person name="Carlos C."/>
            <person name="Belgini D.R."/>
            <person name="Limache E.G."/>
            <person name="Lacerda G.V."/>
            <person name="Nery M.B."/>
            <person name="Gomes M.B."/>
            <person name="Souza S."/>
            <person name="Silva T.M."/>
            <person name="Rodrigues V.D."/>
            <person name="Paulino L.C."/>
            <person name="Vicentini R."/>
            <person name="Ferraz L.F."/>
            <person name="Ottoboni L.M."/>
        </authorList>
    </citation>
    <scope>NUCLEOTIDE SEQUENCE [LARGE SCALE GENOMIC DNA]</scope>
    <source>
        <strain evidence="2 3">SO9-6</strain>
    </source>
</reference>
<comment type="caution">
    <text evidence="2">The sequence shown here is derived from an EMBL/GenBank/DDBJ whole genome shotgun (WGS) entry which is preliminary data.</text>
</comment>
<feature type="domain" description="NAD(P)-binding" evidence="1">
    <location>
        <begin position="7"/>
        <end position="179"/>
    </location>
</feature>
<dbReference type="EMBL" id="JROM01000058">
    <property type="protein sequence ID" value="KHE73435.1"/>
    <property type="molecule type" value="Genomic_DNA"/>
</dbReference>
<dbReference type="SUPFAM" id="SSF51735">
    <property type="entry name" value="NAD(P)-binding Rossmann-fold domains"/>
    <property type="match status" value="1"/>
</dbReference>
<dbReference type="InterPro" id="IPR016040">
    <property type="entry name" value="NAD(P)-bd_dom"/>
</dbReference>
<name>A0A0B0D9M5_9MICC</name>
<dbReference type="InterPro" id="IPR036291">
    <property type="entry name" value="NAD(P)-bd_dom_sf"/>
</dbReference>
<evidence type="ECO:0000313" key="2">
    <source>
        <dbReference type="EMBL" id="KHE73435.1"/>
    </source>
</evidence>
<proteinExistence type="predicted"/>
<sequence length="254" mass="26882">MKIAVLGASGNFGSDVADLLEADGHTLVRASRRTGVDVVAGRGLSQALAGVDVVVDALHINTFGARKSVPFFTRAASRTVEAAREQGVGRIVCLSIAGATDPRVNGGFGYYKGKAAQESVYQQAGIPSTTVRSTQWFDFIPATTGLVARGPVALVPTLLMAPARREEVARFVADVATTPREARHEILAVRGPEADTMANFARRILAAGGDLAGRTPSVLKEAPLLGRAIAHGGLIPQDAFVTSQRFDEWLRTEY</sequence>
<gene>
    <name evidence="2" type="ORF">AS25_13060</name>
</gene>
<accession>A0A0B0D9M5</accession>
<dbReference type="RefSeq" id="WP_035965683.1">
    <property type="nucleotide sequence ID" value="NZ_JROM01000058.1"/>
</dbReference>
<evidence type="ECO:0000259" key="1">
    <source>
        <dbReference type="Pfam" id="PF13460"/>
    </source>
</evidence>
<dbReference type="Pfam" id="PF13460">
    <property type="entry name" value="NAD_binding_10"/>
    <property type="match status" value="1"/>
</dbReference>
<dbReference type="eggNOG" id="COG0702">
    <property type="taxonomic scope" value="Bacteria"/>
</dbReference>
<protein>
    <recommendedName>
        <fullName evidence="1">NAD(P)-binding domain-containing protein</fullName>
    </recommendedName>
</protein>
<evidence type="ECO:0000313" key="3">
    <source>
        <dbReference type="Proteomes" id="UP000030664"/>
    </source>
</evidence>
<dbReference type="STRING" id="223184.AS25_13060"/>
<organism evidence="2 3">
    <name type="scientific">Kocuria marina</name>
    <dbReference type="NCBI Taxonomy" id="223184"/>
    <lineage>
        <taxon>Bacteria</taxon>
        <taxon>Bacillati</taxon>
        <taxon>Actinomycetota</taxon>
        <taxon>Actinomycetes</taxon>
        <taxon>Micrococcales</taxon>
        <taxon>Micrococcaceae</taxon>
        <taxon>Kocuria</taxon>
    </lineage>
</organism>
<dbReference type="Proteomes" id="UP000030664">
    <property type="component" value="Unassembled WGS sequence"/>
</dbReference>
<dbReference type="AlphaFoldDB" id="A0A0B0D9M5"/>